<sequence>MLATLLLAAMPVPAFAQNVQITQLSDVSFGAITNVGVDQVRSQSVCAYSGLLGGRYSLTATGSGAGGAFTLSNGASVLPYEVQWNTSAGQSSGTNLVSGAALTGQTVLLSCPLLQVTNSSLIIILRGAALTTATAGNYSGTLTIMLAAN</sequence>
<name>A0A7X5UZ63_9SPHN</name>
<dbReference type="Proteomes" id="UP000564677">
    <property type="component" value="Unassembled WGS sequence"/>
</dbReference>
<protein>
    <recommendedName>
        <fullName evidence="4">Spore coat protein U domain-containing protein</fullName>
    </recommendedName>
</protein>
<organism evidence="2 3">
    <name type="scientific">Sphingomonas leidyi</name>
    <dbReference type="NCBI Taxonomy" id="68569"/>
    <lineage>
        <taxon>Bacteria</taxon>
        <taxon>Pseudomonadati</taxon>
        <taxon>Pseudomonadota</taxon>
        <taxon>Alphaproteobacteria</taxon>
        <taxon>Sphingomonadales</taxon>
        <taxon>Sphingomonadaceae</taxon>
        <taxon>Sphingomonas</taxon>
    </lineage>
</organism>
<accession>A0A7X5UZ63</accession>
<keyword evidence="1" id="KW-0732">Signal</keyword>
<dbReference type="AlphaFoldDB" id="A0A7X5UZ63"/>
<reference evidence="2 3" key="1">
    <citation type="submission" date="2020-03" db="EMBL/GenBank/DDBJ databases">
        <title>Genomic Encyclopedia of Type Strains, Phase IV (KMG-IV): sequencing the most valuable type-strain genomes for metagenomic binning, comparative biology and taxonomic classification.</title>
        <authorList>
            <person name="Goeker M."/>
        </authorList>
    </citation>
    <scope>NUCLEOTIDE SEQUENCE [LARGE SCALE GENOMIC DNA]</scope>
    <source>
        <strain evidence="2 3">DSM 4733</strain>
    </source>
</reference>
<comment type="caution">
    <text evidence="2">The sequence shown here is derived from an EMBL/GenBank/DDBJ whole genome shotgun (WGS) entry which is preliminary data.</text>
</comment>
<keyword evidence="3" id="KW-1185">Reference proteome</keyword>
<proteinExistence type="predicted"/>
<feature type="chain" id="PRO_5031557581" description="Spore coat protein U domain-containing protein" evidence="1">
    <location>
        <begin position="17"/>
        <end position="149"/>
    </location>
</feature>
<gene>
    <name evidence="2" type="ORF">FHR20_001342</name>
</gene>
<evidence type="ECO:0000313" key="3">
    <source>
        <dbReference type="Proteomes" id="UP000564677"/>
    </source>
</evidence>
<feature type="signal peptide" evidence="1">
    <location>
        <begin position="1"/>
        <end position="16"/>
    </location>
</feature>
<dbReference type="EMBL" id="JAASQV010000001">
    <property type="protein sequence ID" value="NIJ64411.1"/>
    <property type="molecule type" value="Genomic_DNA"/>
</dbReference>
<dbReference type="RefSeq" id="WP_167298768.1">
    <property type="nucleotide sequence ID" value="NZ_JAASQV010000001.1"/>
</dbReference>
<evidence type="ECO:0000256" key="1">
    <source>
        <dbReference type="SAM" id="SignalP"/>
    </source>
</evidence>
<evidence type="ECO:0000313" key="2">
    <source>
        <dbReference type="EMBL" id="NIJ64411.1"/>
    </source>
</evidence>
<evidence type="ECO:0008006" key="4">
    <source>
        <dbReference type="Google" id="ProtNLM"/>
    </source>
</evidence>